<organism evidence="5">
    <name type="scientific">freshwater metagenome</name>
    <dbReference type="NCBI Taxonomy" id="449393"/>
    <lineage>
        <taxon>unclassified sequences</taxon>
        <taxon>metagenomes</taxon>
        <taxon>ecological metagenomes</taxon>
    </lineage>
</organism>
<protein>
    <submittedName>
        <fullName evidence="5">Unannotated protein</fullName>
    </submittedName>
</protein>
<dbReference type="GO" id="GO:0016301">
    <property type="term" value="F:kinase activity"/>
    <property type="evidence" value="ECO:0007669"/>
    <property type="project" value="UniProtKB-KW"/>
</dbReference>
<evidence type="ECO:0000313" key="5">
    <source>
        <dbReference type="EMBL" id="CAB4542196.1"/>
    </source>
</evidence>
<dbReference type="SUPFAM" id="SSF53613">
    <property type="entry name" value="Ribokinase-like"/>
    <property type="match status" value="1"/>
</dbReference>
<evidence type="ECO:0000259" key="4">
    <source>
        <dbReference type="Pfam" id="PF00294"/>
    </source>
</evidence>
<keyword evidence="2" id="KW-0808">Transferase</keyword>
<proteinExistence type="inferred from homology"/>
<evidence type="ECO:0000256" key="1">
    <source>
        <dbReference type="ARBA" id="ARBA00010688"/>
    </source>
</evidence>
<dbReference type="EMBL" id="CAEZSU010000017">
    <property type="protein sequence ID" value="CAB4542196.1"/>
    <property type="molecule type" value="Genomic_DNA"/>
</dbReference>
<evidence type="ECO:0000313" key="7">
    <source>
        <dbReference type="EMBL" id="CAB4637469.1"/>
    </source>
</evidence>
<evidence type="ECO:0000256" key="2">
    <source>
        <dbReference type="ARBA" id="ARBA00022679"/>
    </source>
</evidence>
<dbReference type="CDD" id="cd01168">
    <property type="entry name" value="adenosine_kinase"/>
    <property type="match status" value="1"/>
</dbReference>
<dbReference type="Pfam" id="PF00294">
    <property type="entry name" value="PfkB"/>
    <property type="match status" value="1"/>
</dbReference>
<keyword evidence="3" id="KW-0418">Kinase</keyword>
<dbReference type="PANTHER" id="PTHR43320:SF3">
    <property type="entry name" value="CARBOHYDRATE KINASE PFKB DOMAIN-CONTAINING PROTEIN"/>
    <property type="match status" value="1"/>
</dbReference>
<dbReference type="InterPro" id="IPR011611">
    <property type="entry name" value="PfkB_dom"/>
</dbReference>
<dbReference type="InterPro" id="IPR029056">
    <property type="entry name" value="Ribokinase-like"/>
</dbReference>
<dbReference type="PANTHER" id="PTHR43320">
    <property type="entry name" value="SUGAR KINASE"/>
    <property type="match status" value="1"/>
</dbReference>
<reference evidence="5" key="1">
    <citation type="submission" date="2020-05" db="EMBL/GenBank/DDBJ databases">
        <authorList>
            <person name="Chiriac C."/>
            <person name="Salcher M."/>
            <person name="Ghai R."/>
            <person name="Kavagutti S V."/>
        </authorList>
    </citation>
    <scope>NUCLEOTIDE SEQUENCE</scope>
</reference>
<feature type="domain" description="Carbohydrate kinase PfkB" evidence="4">
    <location>
        <begin position="64"/>
        <end position="326"/>
    </location>
</feature>
<dbReference type="Gene3D" id="3.40.1190.20">
    <property type="match status" value="1"/>
</dbReference>
<dbReference type="InterPro" id="IPR052700">
    <property type="entry name" value="Carb_kinase_PfkB-like"/>
</dbReference>
<dbReference type="EMBL" id="CAEZTR010000175">
    <property type="protein sequence ID" value="CAB4591531.1"/>
    <property type="molecule type" value="Genomic_DNA"/>
</dbReference>
<name>A0A6J6BT85_9ZZZZ</name>
<dbReference type="InterPro" id="IPR002173">
    <property type="entry name" value="Carboh/pur_kinase_PfkB_CS"/>
</dbReference>
<evidence type="ECO:0000313" key="6">
    <source>
        <dbReference type="EMBL" id="CAB4591531.1"/>
    </source>
</evidence>
<comment type="similarity">
    <text evidence="1">Belongs to the carbohydrate kinase PfkB family.</text>
</comment>
<accession>A0A6J6BT85</accession>
<sequence length="338" mass="34913">MTALLPPSDRSLDVLCVGNAIVDVLAQTDDSFLEDHGMVKGSMQLTDPDRARAIYAAMPPAVEISGGSAANTAAGLASLGTSVAFIGKVADDELGDVFAHDIRAAGVAFHGFPAIGAAASAGTARCLICVTPDAQRTMNTSLGVAGQLTTDDIDLSLVPTARVVYLEGYLWDEPAAKSALRNVMGWAASAGTRVAFTLSDGFCVDRHRAEFLEIVEHHVDILFANEDEICSLYEVDDFDEAARRVAGHCAIACLTRSEAGSVIISSDGERVDVPAAPANLVDTTGAGDLYAAGFLSAWVGGADLLTAGRTASIVAAEAVSHLGARPQVNLSVLVKGAL</sequence>
<dbReference type="AlphaFoldDB" id="A0A6J6BT85"/>
<gene>
    <name evidence="5" type="ORF">UFOPK1495_00268</name>
    <name evidence="6" type="ORF">UFOPK1711_01846</name>
    <name evidence="7" type="ORF">UFOPK2143_00341</name>
</gene>
<evidence type="ECO:0000256" key="3">
    <source>
        <dbReference type="ARBA" id="ARBA00022777"/>
    </source>
</evidence>
<dbReference type="EMBL" id="CAEZVV010000010">
    <property type="protein sequence ID" value="CAB4637469.1"/>
    <property type="molecule type" value="Genomic_DNA"/>
</dbReference>
<dbReference type="PROSITE" id="PS00584">
    <property type="entry name" value="PFKB_KINASES_2"/>
    <property type="match status" value="1"/>
</dbReference>